<feature type="domain" description="PBP" evidence="5">
    <location>
        <begin position="21"/>
        <end position="260"/>
    </location>
</feature>
<sequence>MKKIILVILVILTFGFIYQGKTITIKGSDTIVILAQRWAEIFMKENPDIKVQVTGGGSGTGIAALINGTTDICNSSRPIKQSEIEKLKAKYNSNGIEIKIAIDGLSVYTNNANKKVNELTLEQVRKIYTGEITNWKEVGGDNAKIILYGRENNSGTYVYFKEHVLENKDFSPAMQSMPGTAAVINAIAKDKNAIGFGGAAYAKGVKDIAIKKDKNSKAYLPLKKYILTGEYPISRFLYMYTVKKPEGNVKKFIDWALSNEGQKIVEEIGYFPIRKIK</sequence>
<comment type="function">
    <text evidence="4">Involved in the system for phosphate transport across the cytoplasmic membrane.</text>
</comment>
<evidence type="ECO:0000259" key="5">
    <source>
        <dbReference type="Pfam" id="PF12849"/>
    </source>
</evidence>
<dbReference type="EMBL" id="JARGDL010000021">
    <property type="protein sequence ID" value="MDF1612917.1"/>
    <property type="molecule type" value="Genomic_DNA"/>
</dbReference>
<reference evidence="6" key="1">
    <citation type="submission" date="2023-03" db="EMBL/GenBank/DDBJ databases">
        <title>Stygiobacter electus gen. nov., sp. nov., facultatively anaerobic thermotolerant bacterium of the class Ignavibacteria from a well of Yessentuki mineral water deposit.</title>
        <authorList>
            <person name="Podosokorskaya O.A."/>
            <person name="Elcheninov A.G."/>
            <person name="Petrova N.F."/>
            <person name="Zavarzina D.G."/>
            <person name="Kublanov I.V."/>
            <person name="Merkel A.Y."/>
        </authorList>
    </citation>
    <scope>NUCLEOTIDE SEQUENCE</scope>
    <source>
        <strain evidence="6">09-Me</strain>
    </source>
</reference>
<gene>
    <name evidence="6" type="ORF">P0M35_12200</name>
</gene>
<dbReference type="GO" id="GO:0042301">
    <property type="term" value="F:phosphate ion binding"/>
    <property type="evidence" value="ECO:0007669"/>
    <property type="project" value="UniProtKB-UniRule"/>
</dbReference>
<dbReference type="SUPFAM" id="SSF53850">
    <property type="entry name" value="Periplasmic binding protein-like II"/>
    <property type="match status" value="1"/>
</dbReference>
<name>A0AAE3TF03_9BACT</name>
<keyword evidence="2 4" id="KW-0813">Transport</keyword>
<evidence type="ECO:0000256" key="3">
    <source>
        <dbReference type="ARBA" id="ARBA00022729"/>
    </source>
</evidence>
<dbReference type="RefSeq" id="WP_321536687.1">
    <property type="nucleotide sequence ID" value="NZ_JARGDL010000021.1"/>
</dbReference>
<dbReference type="NCBIfam" id="TIGR02136">
    <property type="entry name" value="ptsS_2"/>
    <property type="match status" value="1"/>
</dbReference>
<evidence type="ECO:0000313" key="7">
    <source>
        <dbReference type="Proteomes" id="UP001221302"/>
    </source>
</evidence>
<evidence type="ECO:0000256" key="1">
    <source>
        <dbReference type="ARBA" id="ARBA00008725"/>
    </source>
</evidence>
<keyword evidence="7" id="KW-1185">Reference proteome</keyword>
<evidence type="ECO:0000313" key="6">
    <source>
        <dbReference type="EMBL" id="MDF1612917.1"/>
    </source>
</evidence>
<organism evidence="6 7">
    <name type="scientific">Stygiobacter electus</name>
    <dbReference type="NCBI Taxonomy" id="3032292"/>
    <lineage>
        <taxon>Bacteria</taxon>
        <taxon>Pseudomonadati</taxon>
        <taxon>Ignavibacteriota</taxon>
        <taxon>Ignavibacteria</taxon>
        <taxon>Ignavibacteriales</taxon>
        <taxon>Melioribacteraceae</taxon>
        <taxon>Stygiobacter</taxon>
    </lineage>
</organism>
<proteinExistence type="inferred from homology"/>
<dbReference type="PANTHER" id="PTHR30570:SF1">
    <property type="entry name" value="PHOSPHATE-BINDING PROTEIN PSTS"/>
    <property type="match status" value="1"/>
</dbReference>
<dbReference type="InterPro" id="IPR011862">
    <property type="entry name" value="Phos-bd"/>
</dbReference>
<dbReference type="InterPro" id="IPR050811">
    <property type="entry name" value="Phosphate_ABC_transporter"/>
</dbReference>
<dbReference type="Proteomes" id="UP001221302">
    <property type="component" value="Unassembled WGS sequence"/>
</dbReference>
<dbReference type="CDD" id="cd13653">
    <property type="entry name" value="PBP2_phosphate_like_1"/>
    <property type="match status" value="1"/>
</dbReference>
<evidence type="ECO:0000256" key="4">
    <source>
        <dbReference type="RuleBase" id="RU367119"/>
    </source>
</evidence>
<dbReference type="PANTHER" id="PTHR30570">
    <property type="entry name" value="PERIPLASMIC PHOSPHATE BINDING COMPONENT OF PHOSPHATE ABC TRANSPORTER"/>
    <property type="match status" value="1"/>
</dbReference>
<evidence type="ECO:0000256" key="2">
    <source>
        <dbReference type="ARBA" id="ARBA00022448"/>
    </source>
</evidence>
<comment type="caution">
    <text evidence="6">The sequence shown here is derived from an EMBL/GenBank/DDBJ whole genome shotgun (WGS) entry which is preliminary data.</text>
</comment>
<keyword evidence="3" id="KW-0732">Signal</keyword>
<protein>
    <recommendedName>
        <fullName evidence="4">Phosphate-binding protein</fullName>
    </recommendedName>
</protein>
<dbReference type="Pfam" id="PF12849">
    <property type="entry name" value="PBP_like_2"/>
    <property type="match status" value="1"/>
</dbReference>
<keyword evidence="4" id="KW-0592">Phosphate transport</keyword>
<dbReference type="GO" id="GO:0006817">
    <property type="term" value="P:phosphate ion transport"/>
    <property type="evidence" value="ECO:0007669"/>
    <property type="project" value="UniProtKB-UniRule"/>
</dbReference>
<dbReference type="InterPro" id="IPR024370">
    <property type="entry name" value="PBP_domain"/>
</dbReference>
<accession>A0AAE3TF03</accession>
<comment type="similarity">
    <text evidence="1 4">Belongs to the PstS family.</text>
</comment>
<dbReference type="Gene3D" id="3.40.190.10">
    <property type="entry name" value="Periplasmic binding protein-like II"/>
    <property type="match status" value="2"/>
</dbReference>
<dbReference type="AlphaFoldDB" id="A0AAE3TF03"/>